<dbReference type="InterPro" id="IPR036291">
    <property type="entry name" value="NAD(P)-bd_dom_sf"/>
</dbReference>
<comment type="caution">
    <text evidence="3">The sequence shown here is derived from an EMBL/GenBank/DDBJ whole genome shotgun (WGS) entry which is preliminary data.</text>
</comment>
<evidence type="ECO:0000259" key="2">
    <source>
        <dbReference type="Pfam" id="PF19051"/>
    </source>
</evidence>
<evidence type="ECO:0000259" key="1">
    <source>
        <dbReference type="Pfam" id="PF01408"/>
    </source>
</evidence>
<proteinExistence type="predicted"/>
<accession>A0A5C5VAE3</accession>
<dbReference type="Gene3D" id="3.40.50.720">
    <property type="entry name" value="NAD(P)-binding Rossmann-like Domain"/>
    <property type="match status" value="1"/>
</dbReference>
<dbReference type="SUPFAM" id="SSF51735">
    <property type="entry name" value="NAD(P)-binding Rossmann-fold domains"/>
    <property type="match status" value="1"/>
</dbReference>
<feature type="domain" description="Gfo/Idh/MocA-like oxidoreductase bacterial type C-terminal" evidence="2">
    <location>
        <begin position="395"/>
        <end position="469"/>
    </location>
</feature>
<reference evidence="3 4" key="1">
    <citation type="submission" date="2019-02" db="EMBL/GenBank/DDBJ databases">
        <title>Deep-cultivation of Planctomycetes and their phenomic and genomic characterization uncovers novel biology.</title>
        <authorList>
            <person name="Wiegand S."/>
            <person name="Jogler M."/>
            <person name="Boedeker C."/>
            <person name="Pinto D."/>
            <person name="Vollmers J."/>
            <person name="Rivas-Marin E."/>
            <person name="Kohn T."/>
            <person name="Peeters S.H."/>
            <person name="Heuer A."/>
            <person name="Rast P."/>
            <person name="Oberbeckmann S."/>
            <person name="Bunk B."/>
            <person name="Jeske O."/>
            <person name="Meyerdierks A."/>
            <person name="Storesund J.E."/>
            <person name="Kallscheuer N."/>
            <person name="Luecker S."/>
            <person name="Lage O.M."/>
            <person name="Pohl T."/>
            <person name="Merkel B.J."/>
            <person name="Hornburger P."/>
            <person name="Mueller R.-W."/>
            <person name="Bruemmer F."/>
            <person name="Labrenz M."/>
            <person name="Spormann A.M."/>
            <person name="Op Den Camp H."/>
            <person name="Overmann J."/>
            <person name="Amann R."/>
            <person name="Jetten M.S.M."/>
            <person name="Mascher T."/>
            <person name="Medema M.H."/>
            <person name="Devos D.P."/>
            <person name="Kaster A.-K."/>
            <person name="Ovreas L."/>
            <person name="Rohde M."/>
            <person name="Galperin M.Y."/>
            <person name="Jogler C."/>
        </authorList>
    </citation>
    <scope>NUCLEOTIDE SEQUENCE [LARGE SCALE GENOMIC DNA]</scope>
    <source>
        <strain evidence="3 4">KOR34</strain>
    </source>
</reference>
<dbReference type="Gene3D" id="3.30.360.10">
    <property type="entry name" value="Dihydrodipicolinate Reductase, domain 2"/>
    <property type="match status" value="1"/>
</dbReference>
<dbReference type="PANTHER" id="PTHR43818">
    <property type="entry name" value="BCDNA.GH03377"/>
    <property type="match status" value="1"/>
</dbReference>
<dbReference type="PANTHER" id="PTHR43818:SF5">
    <property type="entry name" value="OXIDOREDUCTASE FAMILY PROTEIN"/>
    <property type="match status" value="1"/>
</dbReference>
<dbReference type="EC" id="1.1.1.18" evidence="3"/>
<dbReference type="Proteomes" id="UP000316714">
    <property type="component" value="Unassembled WGS sequence"/>
</dbReference>
<dbReference type="EMBL" id="SIHJ01000001">
    <property type="protein sequence ID" value="TWT35528.1"/>
    <property type="molecule type" value="Genomic_DNA"/>
</dbReference>
<dbReference type="RefSeq" id="WP_146561771.1">
    <property type="nucleotide sequence ID" value="NZ_SIHJ01000001.1"/>
</dbReference>
<dbReference type="InterPro" id="IPR050463">
    <property type="entry name" value="Gfo/Idh/MocA_oxidrdct_glycsds"/>
</dbReference>
<dbReference type="Pfam" id="PF19051">
    <property type="entry name" value="GFO_IDH_MocA_C2"/>
    <property type="match status" value="1"/>
</dbReference>
<dbReference type="AlphaFoldDB" id="A0A5C5VAE3"/>
<dbReference type="SUPFAM" id="SSF55347">
    <property type="entry name" value="Glyceraldehyde-3-phosphate dehydrogenase-like, C-terminal domain"/>
    <property type="match status" value="1"/>
</dbReference>
<dbReference type="InterPro" id="IPR043906">
    <property type="entry name" value="Gfo/Idh/MocA_OxRdtase_bact_C"/>
</dbReference>
<dbReference type="InterPro" id="IPR000683">
    <property type="entry name" value="Gfo/Idh/MocA-like_OxRdtase_N"/>
</dbReference>
<dbReference type="InterPro" id="IPR006311">
    <property type="entry name" value="TAT_signal"/>
</dbReference>
<name>A0A5C5VAE3_9BACT</name>
<dbReference type="GO" id="GO:0000166">
    <property type="term" value="F:nucleotide binding"/>
    <property type="evidence" value="ECO:0007669"/>
    <property type="project" value="InterPro"/>
</dbReference>
<dbReference type="GO" id="GO:0050112">
    <property type="term" value="F:inositol 2-dehydrogenase (NAD+) activity"/>
    <property type="evidence" value="ECO:0007669"/>
    <property type="project" value="UniProtKB-EC"/>
</dbReference>
<evidence type="ECO:0000313" key="3">
    <source>
        <dbReference type="EMBL" id="TWT35528.1"/>
    </source>
</evidence>
<gene>
    <name evidence="3" type="primary">iolG_2</name>
    <name evidence="3" type="ORF">KOR34_04210</name>
</gene>
<keyword evidence="3" id="KW-0560">Oxidoreductase</keyword>
<feature type="domain" description="Gfo/Idh/MocA-like oxidoreductase N-terminal" evidence="1">
    <location>
        <begin position="85"/>
        <end position="170"/>
    </location>
</feature>
<dbReference type="Pfam" id="PF01408">
    <property type="entry name" value="GFO_IDH_MocA"/>
    <property type="match status" value="1"/>
</dbReference>
<sequence>MGINRRTFLASTGAVAAQAAALNAFHPGASVAQGPSTSPNEQPVIGFIGTGIRFHTALGPQGVEFGPCAKIADVDAAQAGRAWQKMMDAHRDRGRPIDMTVHEDYQRVLDDPRIDVVIIGSTDHWHTKHVIDSLDAGKDVYCEKPLTLTIAEGAQIERAIERTGRVVQVGTQQRTEMGSRFVNAAAMMRDNRVGDVGRVTVCIGGSREATPLPAVAPPKHLNWEKWLGQCPVVEYREAPSITDTSGWGAGHPFSRAHHYYRWWYEYSGGKLTDWGAHHVDIAMLALDKLRSGIGHVKIEPLSVTHPVEFVDGVPALDDRFNAATAFHVRCTFADGVEMDVRDTADADLGFDNGIMFTGSEGRFLVNRGKLVGAPVEALEEKPLPDDPFQTLYGRAKPRSHMTDFFDCVKSRQTPISDVASHNQMLNICHAVNIAMRLGRTLTYDPATQQFVGDAQANTFVSRPQRKGYETA</sequence>
<dbReference type="OrthoDB" id="9788246at2"/>
<dbReference type="PROSITE" id="PS51318">
    <property type="entry name" value="TAT"/>
    <property type="match status" value="1"/>
</dbReference>
<keyword evidence="4" id="KW-1185">Reference proteome</keyword>
<organism evidence="3 4">
    <name type="scientific">Posidoniimonas corsicana</name>
    <dbReference type="NCBI Taxonomy" id="1938618"/>
    <lineage>
        <taxon>Bacteria</taxon>
        <taxon>Pseudomonadati</taxon>
        <taxon>Planctomycetota</taxon>
        <taxon>Planctomycetia</taxon>
        <taxon>Pirellulales</taxon>
        <taxon>Lacipirellulaceae</taxon>
        <taxon>Posidoniimonas</taxon>
    </lineage>
</organism>
<protein>
    <submittedName>
        <fullName evidence="3">Inositol 2-dehydrogenase</fullName>
        <ecNumber evidence="3">1.1.1.18</ecNumber>
    </submittedName>
</protein>
<evidence type="ECO:0000313" key="4">
    <source>
        <dbReference type="Proteomes" id="UP000316714"/>
    </source>
</evidence>